<keyword evidence="5" id="KW-0677">Repeat</keyword>
<feature type="compositionally biased region" description="Low complexity" evidence="10">
    <location>
        <begin position="69"/>
        <end position="82"/>
    </location>
</feature>
<dbReference type="PANTHER" id="PTHR24205">
    <property type="entry name" value="FOUR AND A HALF LIM DOMAINS PROTEIN"/>
    <property type="match status" value="1"/>
</dbReference>
<evidence type="ECO:0000313" key="12">
    <source>
        <dbReference type="EMBL" id="KAK7033051.1"/>
    </source>
</evidence>
<dbReference type="PROSITE" id="PS00478">
    <property type="entry name" value="LIM_DOMAIN_1"/>
    <property type="match status" value="1"/>
</dbReference>
<keyword evidence="13" id="KW-1185">Reference proteome</keyword>
<feature type="compositionally biased region" description="Acidic residues" evidence="10">
    <location>
        <begin position="362"/>
        <end position="373"/>
    </location>
</feature>
<dbReference type="CDD" id="cd08368">
    <property type="entry name" value="LIM"/>
    <property type="match status" value="3"/>
</dbReference>
<dbReference type="GO" id="GO:0046872">
    <property type="term" value="F:metal ion binding"/>
    <property type="evidence" value="ECO:0007669"/>
    <property type="project" value="UniProtKB-KW"/>
</dbReference>
<feature type="compositionally biased region" description="Low complexity" evidence="10">
    <location>
        <begin position="118"/>
        <end position="131"/>
    </location>
</feature>
<keyword evidence="3" id="KW-0963">Cytoplasm</keyword>
<dbReference type="GO" id="GO:0004519">
    <property type="term" value="F:endonuclease activity"/>
    <property type="evidence" value="ECO:0007669"/>
    <property type="project" value="UniProtKB-KW"/>
</dbReference>
<keyword evidence="12" id="KW-0255">Endonuclease</keyword>
<keyword evidence="7" id="KW-0965">Cell junction</keyword>
<evidence type="ECO:0000313" key="13">
    <source>
        <dbReference type="Proteomes" id="UP001362999"/>
    </source>
</evidence>
<dbReference type="GO" id="GO:0003712">
    <property type="term" value="F:transcription coregulator activity"/>
    <property type="evidence" value="ECO:0007669"/>
    <property type="project" value="TreeGrafter"/>
</dbReference>
<feature type="compositionally biased region" description="Basic and acidic residues" evidence="10">
    <location>
        <begin position="419"/>
        <end position="430"/>
    </location>
</feature>
<evidence type="ECO:0000256" key="2">
    <source>
        <dbReference type="ARBA" id="ARBA00004496"/>
    </source>
</evidence>
<dbReference type="GO" id="GO:0030695">
    <property type="term" value="F:GTPase regulator activity"/>
    <property type="evidence" value="ECO:0007669"/>
    <property type="project" value="UniProtKB-ARBA"/>
</dbReference>
<sequence>MAQNPPYRSGFVVQPQQQPQYSHQQQPYDPRNQYPQYQPRQPAYPQYQQPPQHQYYPQYYQQPPPPQSHPYTQPQQHPQYAQQPPPPRPRSSLGHAYSHSVPVAPGQTQFVNPPPLSPSALQAQAAQAQMHARARAVPPPRRADTLPPAIPAEQASTVAPYPQQQQYNNSLPNPVPLNRSASSSSTSASSRPLPVPTPSSSSIPRPPAKHQSIDLGRFSPSAQPAPPQPVPQPEKRQTESESPSQIRRRASPPRFTGGSGSWSEPPPIDPLPKPSTSKATNAFKDLLSGQGSALESGKFVPLWKRGLITNGETSASSSGRPLPSTPAKGASTGLKRGGSLHVRAPATASTTKSPSPSPEPSSESEDESDDEEHENEKEQSAESESEPDSESQVSDSEDASSDAGTSSTQPVSPTYGIRDLPRPPPMDERSSTVPQPPQIRASGFEGRSAPGVIEGGGSRTLMFAAASLKGTPVKNSWPASVPPLPRTPALREIGDLEDSPPVSTIRRGPVNSSAPISQPASRYTGPSSPLSKTPSVNVTGPPAVQAAAPIPSLSFTAPTNVPSTSKIPAINLPGPSSPQIPTISFPDDDSPNPPPSIPQINLPGDDDDFGPTINVQDVDSKPAPQVFEVPGISFAGGPTVSTAQRTLPARPPSERQRRGLACGGCGGSIVGRIVNAMNLRWHPECFKCSVCNELLEHVSSYERDGRAYCHLDYHENFAPRCYSCKTAIVEERFISLDDPQLGRRTYHEQHFFCAECGDPFLPPSLPTSKGEIAFSGDGAFVSDDVGFTVFRGHPYCEACHVRLRLPKCKKCKRSIRDADEAVEALGGKWCWGCFTCAGCDKPFDDPSFFERDGKPWCEPCFSIILRNEL</sequence>
<dbReference type="PROSITE" id="PS50023">
    <property type="entry name" value="LIM_DOMAIN_2"/>
    <property type="match status" value="2"/>
</dbReference>
<evidence type="ECO:0000256" key="9">
    <source>
        <dbReference type="PROSITE-ProRule" id="PRU00125"/>
    </source>
</evidence>
<evidence type="ECO:0000256" key="4">
    <source>
        <dbReference type="ARBA" id="ARBA00022723"/>
    </source>
</evidence>
<keyword evidence="12" id="KW-0378">Hydrolase</keyword>
<feature type="compositionally biased region" description="Low complexity" evidence="10">
    <location>
        <begin position="14"/>
        <end position="61"/>
    </location>
</feature>
<dbReference type="SUPFAM" id="SSF57716">
    <property type="entry name" value="Glucocorticoid receptor-like (DNA-binding domain)"/>
    <property type="match status" value="4"/>
</dbReference>
<dbReference type="InterPro" id="IPR001781">
    <property type="entry name" value="Znf_LIM"/>
</dbReference>
<dbReference type="GO" id="GO:0005737">
    <property type="term" value="C:cytoplasm"/>
    <property type="evidence" value="ECO:0007669"/>
    <property type="project" value="UniProtKB-SubCell"/>
</dbReference>
<feature type="region of interest" description="Disordered" evidence="10">
    <location>
        <begin position="566"/>
        <end position="607"/>
    </location>
</feature>
<evidence type="ECO:0000256" key="3">
    <source>
        <dbReference type="ARBA" id="ARBA00022490"/>
    </source>
</evidence>
<evidence type="ECO:0000256" key="1">
    <source>
        <dbReference type="ARBA" id="ARBA00004282"/>
    </source>
</evidence>
<proteinExistence type="predicted"/>
<comment type="caution">
    <text evidence="12">The sequence shown here is derived from an EMBL/GenBank/DDBJ whole genome shotgun (WGS) entry which is preliminary data.</text>
</comment>
<dbReference type="GO" id="GO:0005634">
    <property type="term" value="C:nucleus"/>
    <property type="evidence" value="ECO:0007669"/>
    <property type="project" value="TreeGrafter"/>
</dbReference>
<dbReference type="PANTHER" id="PTHR24205:SF16">
    <property type="entry name" value="GH01042P-RELATED"/>
    <property type="match status" value="1"/>
</dbReference>
<feature type="region of interest" description="Disordered" evidence="10">
    <location>
        <begin position="1"/>
        <end position="284"/>
    </location>
</feature>
<feature type="domain" description="LIM zinc-binding" evidence="11">
    <location>
        <begin position="806"/>
        <end position="867"/>
    </location>
</feature>
<feature type="compositionally biased region" description="Low complexity" evidence="10">
    <location>
        <begin position="180"/>
        <end position="203"/>
    </location>
</feature>
<evidence type="ECO:0000256" key="6">
    <source>
        <dbReference type="ARBA" id="ARBA00022833"/>
    </source>
</evidence>
<feature type="compositionally biased region" description="Polar residues" evidence="10">
    <location>
        <begin position="510"/>
        <end position="538"/>
    </location>
</feature>
<protein>
    <submittedName>
        <fullName evidence="12">Flap endonuclease 1</fullName>
    </submittedName>
</protein>
<feature type="domain" description="LIM zinc-binding" evidence="11">
    <location>
        <begin position="660"/>
        <end position="719"/>
    </location>
</feature>
<organism evidence="12 13">
    <name type="scientific">Favolaschia claudopus</name>
    <dbReference type="NCBI Taxonomy" id="2862362"/>
    <lineage>
        <taxon>Eukaryota</taxon>
        <taxon>Fungi</taxon>
        <taxon>Dikarya</taxon>
        <taxon>Basidiomycota</taxon>
        <taxon>Agaricomycotina</taxon>
        <taxon>Agaricomycetes</taxon>
        <taxon>Agaricomycetidae</taxon>
        <taxon>Agaricales</taxon>
        <taxon>Marasmiineae</taxon>
        <taxon>Mycenaceae</taxon>
        <taxon>Favolaschia</taxon>
    </lineage>
</organism>
<feature type="compositionally biased region" description="Pro residues" evidence="10">
    <location>
        <begin position="223"/>
        <end position="232"/>
    </location>
</feature>
<evidence type="ECO:0000256" key="8">
    <source>
        <dbReference type="ARBA" id="ARBA00023038"/>
    </source>
</evidence>
<evidence type="ECO:0000259" key="11">
    <source>
        <dbReference type="PROSITE" id="PS50023"/>
    </source>
</evidence>
<comment type="subcellular location">
    <subcellularLocation>
        <location evidence="1">Cell junction</location>
    </subcellularLocation>
    <subcellularLocation>
        <location evidence="2">Cytoplasm</location>
    </subcellularLocation>
</comment>
<name>A0AAW0C2X6_9AGAR</name>
<keyword evidence="12" id="KW-0540">Nuclease</keyword>
<evidence type="ECO:0000256" key="7">
    <source>
        <dbReference type="ARBA" id="ARBA00022949"/>
    </source>
</evidence>
<feature type="region of interest" description="Disordered" evidence="10">
    <location>
        <begin position="310"/>
        <end position="456"/>
    </location>
</feature>
<dbReference type="EMBL" id="JAWWNJ010000023">
    <property type="protein sequence ID" value="KAK7033051.1"/>
    <property type="molecule type" value="Genomic_DNA"/>
</dbReference>
<feature type="compositionally biased region" description="Acidic residues" evidence="10">
    <location>
        <begin position="381"/>
        <end position="400"/>
    </location>
</feature>
<gene>
    <name evidence="12" type="ORF">R3P38DRAFT_2920391</name>
</gene>
<dbReference type="FunFam" id="2.10.110.10:FF:000008">
    <property type="entry name" value="Paxillin isoform 1"/>
    <property type="match status" value="1"/>
</dbReference>
<keyword evidence="4 9" id="KW-0479">Metal-binding</keyword>
<evidence type="ECO:0000256" key="10">
    <source>
        <dbReference type="SAM" id="MobiDB-lite"/>
    </source>
</evidence>
<feature type="compositionally biased region" description="Pro residues" evidence="10">
    <location>
        <begin position="264"/>
        <end position="273"/>
    </location>
</feature>
<reference evidence="12 13" key="1">
    <citation type="journal article" date="2024" name="J Genomics">
        <title>Draft genome sequencing and assembly of Favolaschia claudopus CIRM-BRFM 2984 isolated from oak limbs.</title>
        <authorList>
            <person name="Navarro D."/>
            <person name="Drula E."/>
            <person name="Chaduli D."/>
            <person name="Cazenave R."/>
            <person name="Ahrendt S."/>
            <person name="Wang J."/>
            <person name="Lipzen A."/>
            <person name="Daum C."/>
            <person name="Barry K."/>
            <person name="Grigoriev I.V."/>
            <person name="Favel A."/>
            <person name="Rosso M.N."/>
            <person name="Martin F."/>
        </authorList>
    </citation>
    <scope>NUCLEOTIDE SEQUENCE [LARGE SCALE GENOMIC DNA]</scope>
    <source>
        <strain evidence="12 13">CIRM-BRFM 2984</strain>
    </source>
</reference>
<dbReference type="SMART" id="SM00132">
    <property type="entry name" value="LIM"/>
    <property type="match status" value="3"/>
</dbReference>
<dbReference type="Proteomes" id="UP001362999">
    <property type="component" value="Unassembled WGS sequence"/>
</dbReference>
<keyword evidence="8 9" id="KW-0440">LIM domain</keyword>
<evidence type="ECO:0000256" key="5">
    <source>
        <dbReference type="ARBA" id="ARBA00022737"/>
    </source>
</evidence>
<keyword evidence="6 9" id="KW-0862">Zinc</keyword>
<feature type="compositionally biased region" description="Polar residues" evidence="10">
    <location>
        <begin position="310"/>
        <end position="319"/>
    </location>
</feature>
<feature type="compositionally biased region" description="Polar residues" evidence="10">
    <location>
        <begin position="154"/>
        <end position="172"/>
    </location>
</feature>
<feature type="region of interest" description="Disordered" evidence="10">
    <location>
        <begin position="472"/>
        <end position="544"/>
    </location>
</feature>
<dbReference type="AlphaFoldDB" id="A0AAW0C2X6"/>
<dbReference type="Gene3D" id="2.10.110.10">
    <property type="entry name" value="Cysteine Rich Protein"/>
    <property type="match status" value="3"/>
</dbReference>
<accession>A0AAW0C2X6</accession>
<dbReference type="Pfam" id="PF00412">
    <property type="entry name" value="LIM"/>
    <property type="match status" value="2"/>
</dbReference>